<evidence type="ECO:0000313" key="8">
    <source>
        <dbReference type="EMBL" id="MBV2128754.1"/>
    </source>
</evidence>
<dbReference type="InterPro" id="IPR051205">
    <property type="entry name" value="UbiH/COQ6_monooxygenase"/>
</dbReference>
<dbReference type="NCBIfam" id="TIGR01988">
    <property type="entry name" value="Ubi-OHases"/>
    <property type="match status" value="1"/>
</dbReference>
<proteinExistence type="predicted"/>
<feature type="domain" description="FAD-binding" evidence="7">
    <location>
        <begin position="4"/>
        <end position="348"/>
    </location>
</feature>
<sequence>MQNTDVTIVGGGSAGLTLALLLARQQLRVVLVEKGPAPADAAPDLSQEYQRVSALNMASRNLFQQLGIWPQLLAGAAAYTDMQVWEADSFAKIGFSAVEQQLEALGYICDNEHIRQLLYRQLQQYSNVQCYFDVAISQLKQGEREVMLQLDNSELILSQLLVGADGVNSFVRQHMQLPLTHWDYQHTAIVAKIRCTEPHQLTARQVFLNSGPLALLPLPEPDLCSIVWSAETAEAGRLMALDDTAFNQALCAASQAVLGPVALVSERQTFGLTMRYASSWQRGRVVLVADAAHSIHPLAGQGMNLGLMDVAALAQLISEQREAGDDIAAPKMLRRYERWRKAEAQSMIVAMEAFKRGFTAKPALLKLLRGAGLVAADKLPWLKQQLMAHALGLKGDLPDIVKKPLNVTGPLADA</sequence>
<dbReference type="GO" id="GO:0004497">
    <property type="term" value="F:monooxygenase activity"/>
    <property type="evidence" value="ECO:0007669"/>
    <property type="project" value="UniProtKB-KW"/>
</dbReference>
<dbReference type="PANTHER" id="PTHR43876">
    <property type="entry name" value="UBIQUINONE BIOSYNTHESIS MONOOXYGENASE COQ6, MITOCHONDRIAL"/>
    <property type="match status" value="1"/>
</dbReference>
<comment type="pathway">
    <text evidence="2">Cofactor biosynthesis; ubiquinone biosynthesis.</text>
</comment>
<organism evidence="8 9">
    <name type="scientific">Arsukibacterium indicum</name>
    <dbReference type="NCBI Taxonomy" id="2848612"/>
    <lineage>
        <taxon>Bacteria</taxon>
        <taxon>Pseudomonadati</taxon>
        <taxon>Pseudomonadota</taxon>
        <taxon>Gammaproteobacteria</taxon>
        <taxon>Chromatiales</taxon>
        <taxon>Chromatiaceae</taxon>
        <taxon>Arsukibacterium</taxon>
    </lineage>
</organism>
<comment type="cofactor">
    <cofactor evidence="1">
        <name>FAD</name>
        <dbReference type="ChEBI" id="CHEBI:57692"/>
    </cofactor>
</comment>
<evidence type="ECO:0000256" key="2">
    <source>
        <dbReference type="ARBA" id="ARBA00004749"/>
    </source>
</evidence>
<dbReference type="PANTHER" id="PTHR43876:SF7">
    <property type="entry name" value="UBIQUINONE BIOSYNTHESIS MONOOXYGENASE COQ6, MITOCHONDRIAL"/>
    <property type="match status" value="1"/>
</dbReference>
<dbReference type="EMBL" id="JAHRID010000002">
    <property type="protein sequence ID" value="MBV2128754.1"/>
    <property type="molecule type" value="Genomic_DNA"/>
</dbReference>
<dbReference type="RefSeq" id="WP_217668388.1">
    <property type="nucleotide sequence ID" value="NZ_JAHRID010000002.1"/>
</dbReference>
<protein>
    <submittedName>
        <fullName evidence="8">FAD-dependent monooxygenase</fullName>
    </submittedName>
</protein>
<evidence type="ECO:0000256" key="4">
    <source>
        <dbReference type="ARBA" id="ARBA00022827"/>
    </source>
</evidence>
<dbReference type="Proteomes" id="UP000704611">
    <property type="component" value="Unassembled WGS sequence"/>
</dbReference>
<evidence type="ECO:0000256" key="5">
    <source>
        <dbReference type="ARBA" id="ARBA00023002"/>
    </source>
</evidence>
<keyword evidence="5" id="KW-0560">Oxidoreductase</keyword>
<name>A0ABS6MIW3_9GAMM</name>
<evidence type="ECO:0000259" key="7">
    <source>
        <dbReference type="Pfam" id="PF01494"/>
    </source>
</evidence>
<reference evidence="8 9" key="1">
    <citation type="submission" date="2021-06" db="EMBL/GenBank/DDBJ databases">
        <title>Rheinheimera indica sp. nov., isolated from deep-sea sediment.</title>
        <authorList>
            <person name="Wang Z."/>
            <person name="Zhang X.-Y."/>
        </authorList>
    </citation>
    <scope>NUCLEOTIDE SEQUENCE [LARGE SCALE GENOMIC DNA]</scope>
    <source>
        <strain evidence="8 9">SM2107</strain>
    </source>
</reference>
<gene>
    <name evidence="8" type="ORF">KQY15_06555</name>
</gene>
<evidence type="ECO:0000256" key="3">
    <source>
        <dbReference type="ARBA" id="ARBA00022630"/>
    </source>
</evidence>
<evidence type="ECO:0000256" key="1">
    <source>
        <dbReference type="ARBA" id="ARBA00001974"/>
    </source>
</evidence>
<comment type="caution">
    <text evidence="8">The sequence shown here is derived from an EMBL/GenBank/DDBJ whole genome shotgun (WGS) entry which is preliminary data.</text>
</comment>
<dbReference type="InterPro" id="IPR018168">
    <property type="entry name" value="Ubi_Hdrlase_CS"/>
</dbReference>
<keyword evidence="9" id="KW-1185">Reference proteome</keyword>
<dbReference type="InterPro" id="IPR002938">
    <property type="entry name" value="FAD-bd"/>
</dbReference>
<evidence type="ECO:0000313" key="9">
    <source>
        <dbReference type="Proteomes" id="UP000704611"/>
    </source>
</evidence>
<evidence type="ECO:0000256" key="6">
    <source>
        <dbReference type="ARBA" id="ARBA00023033"/>
    </source>
</evidence>
<keyword evidence="3" id="KW-0285">Flavoprotein</keyword>
<dbReference type="InterPro" id="IPR010971">
    <property type="entry name" value="UbiH/COQ6"/>
</dbReference>
<keyword evidence="4" id="KW-0274">FAD</keyword>
<keyword evidence="6 8" id="KW-0503">Monooxygenase</keyword>
<dbReference type="PROSITE" id="PS01304">
    <property type="entry name" value="UBIH"/>
    <property type="match status" value="1"/>
</dbReference>
<dbReference type="Pfam" id="PF01494">
    <property type="entry name" value="FAD_binding_3"/>
    <property type="match status" value="1"/>
</dbReference>
<accession>A0ABS6MIW3</accession>